<feature type="region of interest" description="Disordered" evidence="1">
    <location>
        <begin position="1"/>
        <end position="58"/>
    </location>
</feature>
<sequence length="197" mass="22438">MVKPSVQKTGSKSAHEPCSSDDKGPIYEEQRLRVDELDEWRTHKPRTHDKPKSSHDELNISQKQLNVGDKVLLDTADPRIATSEPNGEIPLTVLSIFPYGTVEVIHPKFSTFKVNNTRLKPYLEETDSRDDEFIKSSKVGKGSPHCHVLPDYHDNFFAGHYGCGTNLYHHRSILLHSYQGTWPIILHNSISRNPFII</sequence>
<dbReference type="EMBL" id="KZ665519">
    <property type="protein sequence ID" value="PPR99265.1"/>
    <property type="molecule type" value="Genomic_DNA"/>
</dbReference>
<protein>
    <submittedName>
        <fullName evidence="2">Uncharacterized protein</fullName>
    </submittedName>
</protein>
<organism evidence="2 3">
    <name type="scientific">Gossypium barbadense</name>
    <name type="common">Sea Island cotton</name>
    <name type="synonym">Hibiscus barbadensis</name>
    <dbReference type="NCBI Taxonomy" id="3634"/>
    <lineage>
        <taxon>Eukaryota</taxon>
        <taxon>Viridiplantae</taxon>
        <taxon>Streptophyta</taxon>
        <taxon>Embryophyta</taxon>
        <taxon>Tracheophyta</taxon>
        <taxon>Spermatophyta</taxon>
        <taxon>Magnoliopsida</taxon>
        <taxon>eudicotyledons</taxon>
        <taxon>Gunneridae</taxon>
        <taxon>Pentapetalae</taxon>
        <taxon>rosids</taxon>
        <taxon>malvids</taxon>
        <taxon>Malvales</taxon>
        <taxon>Malvaceae</taxon>
        <taxon>Malvoideae</taxon>
        <taxon>Gossypium</taxon>
    </lineage>
</organism>
<evidence type="ECO:0000313" key="2">
    <source>
        <dbReference type="EMBL" id="PPR99265.1"/>
    </source>
</evidence>
<reference evidence="2 3" key="1">
    <citation type="submission" date="2015-01" db="EMBL/GenBank/DDBJ databases">
        <title>Genome of allotetraploid Gossypium barbadense reveals genomic plasticity and fiber elongation in cotton evolution.</title>
        <authorList>
            <person name="Chen X."/>
            <person name="Liu X."/>
            <person name="Zhao B."/>
            <person name="Zheng H."/>
            <person name="Hu Y."/>
            <person name="Lu G."/>
            <person name="Yang C."/>
            <person name="Chen J."/>
            <person name="Shan C."/>
            <person name="Zhang L."/>
            <person name="Zhou Y."/>
            <person name="Wang L."/>
            <person name="Guo W."/>
            <person name="Bai Y."/>
            <person name="Ruan J."/>
            <person name="Shangguan X."/>
            <person name="Mao Y."/>
            <person name="Jiang J."/>
            <person name="Zhu Y."/>
            <person name="Lei J."/>
            <person name="Kang H."/>
            <person name="Chen S."/>
            <person name="He X."/>
            <person name="Wang R."/>
            <person name="Wang Y."/>
            <person name="Chen J."/>
            <person name="Wang L."/>
            <person name="Yu S."/>
            <person name="Wang B."/>
            <person name="Wei J."/>
            <person name="Song S."/>
            <person name="Lu X."/>
            <person name="Gao Z."/>
            <person name="Gu W."/>
            <person name="Deng X."/>
            <person name="Ma D."/>
            <person name="Wang S."/>
            <person name="Liang W."/>
            <person name="Fang L."/>
            <person name="Cai C."/>
            <person name="Zhu X."/>
            <person name="Zhou B."/>
            <person name="Zhang Y."/>
            <person name="Chen Z."/>
            <person name="Xu S."/>
            <person name="Zhu R."/>
            <person name="Wang S."/>
            <person name="Zhang T."/>
            <person name="Zhao G."/>
        </authorList>
    </citation>
    <scope>NUCLEOTIDE SEQUENCE [LARGE SCALE GENOMIC DNA]</scope>
    <source>
        <strain evidence="3">cv. Xinhai21</strain>
        <tissue evidence="2">Leaf</tissue>
    </source>
</reference>
<dbReference type="AlphaFoldDB" id="A0A2P5X7G3"/>
<feature type="compositionally biased region" description="Basic and acidic residues" evidence="1">
    <location>
        <begin position="13"/>
        <end position="58"/>
    </location>
</feature>
<dbReference type="OrthoDB" id="1094981at2759"/>
<name>A0A2P5X7G3_GOSBA</name>
<gene>
    <name evidence="2" type="ORF">GOBAR_AA21404</name>
</gene>
<dbReference type="Proteomes" id="UP000239757">
    <property type="component" value="Unassembled WGS sequence"/>
</dbReference>
<evidence type="ECO:0000313" key="3">
    <source>
        <dbReference type="Proteomes" id="UP000239757"/>
    </source>
</evidence>
<feature type="compositionally biased region" description="Polar residues" evidence="1">
    <location>
        <begin position="1"/>
        <end position="12"/>
    </location>
</feature>
<accession>A0A2P5X7G3</accession>
<evidence type="ECO:0000256" key="1">
    <source>
        <dbReference type="SAM" id="MobiDB-lite"/>
    </source>
</evidence>
<proteinExistence type="predicted"/>